<keyword evidence="2" id="KW-0812">Transmembrane</keyword>
<dbReference type="AlphaFoldDB" id="A0A8J3Y7M1"/>
<keyword evidence="2" id="KW-0472">Membrane</keyword>
<dbReference type="RefSeq" id="WP_275411442.1">
    <property type="nucleotide sequence ID" value="NZ_BAAAGJ010000009.1"/>
</dbReference>
<dbReference type="Proteomes" id="UP000652013">
    <property type="component" value="Unassembled WGS sequence"/>
</dbReference>
<evidence type="ECO:0008006" key="6">
    <source>
        <dbReference type="Google" id="ProtNLM"/>
    </source>
</evidence>
<evidence type="ECO:0000256" key="3">
    <source>
        <dbReference type="SAM" id="SignalP"/>
    </source>
</evidence>
<feature type="compositionally biased region" description="Low complexity" evidence="1">
    <location>
        <begin position="228"/>
        <end position="243"/>
    </location>
</feature>
<dbReference type="Pfam" id="PF13620">
    <property type="entry name" value="CarboxypepD_reg"/>
    <property type="match status" value="1"/>
</dbReference>
<feature type="region of interest" description="Disordered" evidence="1">
    <location>
        <begin position="161"/>
        <end position="192"/>
    </location>
</feature>
<feature type="signal peptide" evidence="3">
    <location>
        <begin position="1"/>
        <end position="24"/>
    </location>
</feature>
<feature type="transmembrane region" description="Helical" evidence="2">
    <location>
        <begin position="275"/>
        <end position="297"/>
    </location>
</feature>
<evidence type="ECO:0000256" key="2">
    <source>
        <dbReference type="SAM" id="Phobius"/>
    </source>
</evidence>
<feature type="region of interest" description="Disordered" evidence="1">
    <location>
        <begin position="228"/>
        <end position="253"/>
    </location>
</feature>
<feature type="compositionally biased region" description="Low complexity" evidence="1">
    <location>
        <begin position="401"/>
        <end position="414"/>
    </location>
</feature>
<organism evidence="4 5">
    <name type="scientific">Spirilliplanes yamanashiensis</name>
    <dbReference type="NCBI Taxonomy" id="42233"/>
    <lineage>
        <taxon>Bacteria</taxon>
        <taxon>Bacillati</taxon>
        <taxon>Actinomycetota</taxon>
        <taxon>Actinomycetes</taxon>
        <taxon>Micromonosporales</taxon>
        <taxon>Micromonosporaceae</taxon>
        <taxon>Spirilliplanes</taxon>
    </lineage>
</organism>
<dbReference type="SUPFAM" id="SSF49464">
    <property type="entry name" value="Carboxypeptidase regulatory domain-like"/>
    <property type="match status" value="1"/>
</dbReference>
<keyword evidence="2" id="KW-1133">Transmembrane helix</keyword>
<evidence type="ECO:0000313" key="5">
    <source>
        <dbReference type="Proteomes" id="UP000652013"/>
    </source>
</evidence>
<name>A0A8J3Y7M1_9ACTN</name>
<feature type="compositionally biased region" description="Low complexity" evidence="1">
    <location>
        <begin position="318"/>
        <end position="329"/>
    </location>
</feature>
<gene>
    <name evidence="4" type="ORF">Sya03_21200</name>
</gene>
<feature type="compositionally biased region" description="Acidic residues" evidence="1">
    <location>
        <begin position="244"/>
        <end position="253"/>
    </location>
</feature>
<dbReference type="EMBL" id="BOOY01000014">
    <property type="protein sequence ID" value="GIJ02768.1"/>
    <property type="molecule type" value="Genomic_DNA"/>
</dbReference>
<feature type="chain" id="PRO_5035298786" description="Carboxypeptidase family protein" evidence="3">
    <location>
        <begin position="25"/>
        <end position="591"/>
    </location>
</feature>
<comment type="caution">
    <text evidence="4">The sequence shown here is derived from an EMBL/GenBank/DDBJ whole genome shotgun (WGS) entry which is preliminary data.</text>
</comment>
<protein>
    <recommendedName>
        <fullName evidence="6">Carboxypeptidase family protein</fullName>
    </recommendedName>
</protein>
<feature type="compositionally biased region" description="Gly residues" evidence="1">
    <location>
        <begin position="469"/>
        <end position="498"/>
    </location>
</feature>
<feature type="region of interest" description="Disordered" evidence="1">
    <location>
        <begin position="302"/>
        <end position="329"/>
    </location>
</feature>
<keyword evidence="3" id="KW-0732">Signal</keyword>
<sequence length="591" mass="59675">MFGAGVFLAVVGGSLLLAPGAAHAAVDPVVTITSANGSLRAGETTKLAFQVTNKDPQTQSIDIVVSGDGVTCAGSQCDFTESFDGNQTKPYVVDLVAGDVKPGDQKNGSVQIVAAIGGDDGKASRRITVRGPDAVQRIDGIKGRVRDQFNAAVPGATVAYSDSAGHRGETTSDGDGNYSFPSTDQNPISPGRIEIGARKDGFSVFTTSVNGQAGRSVTANLTLAGAAATPTATPTATPSATLEPSEEVVEEVVPEATTGAPALQAASDDEGSSSLVFIIAGALLVAVGIGAIILVFVRRKEKDGDDDDPGLTPAGVPAAAPAQRYGAADATRVAARTGGLPPPDATMVTSGAAIPPALANAQTMLHQAVPADDEFPDPYGAPARPVSGAHPQTWNQPPAGPYGAAPAAPTYGTPAAPPQRYEEPTGMYQPDRGGAYPQQGGTYGGGVRPDEPYRSGGYGGGYEQPPAPQGGGYGAGIDAGGGYGGARGTGSYGGGAPQAGGYDEPTTYGRPPQGSGAYGGGYEPPQPPPQQPGPYGAPRGGYDEQTGYYGGGAPDPQQPQQPGPRGGYDREDYDRPPPQGGQRRSLDWLDD</sequence>
<dbReference type="Gene3D" id="2.60.40.1120">
    <property type="entry name" value="Carboxypeptidase-like, regulatory domain"/>
    <property type="match status" value="1"/>
</dbReference>
<accession>A0A8J3Y7M1</accession>
<keyword evidence="5" id="KW-1185">Reference proteome</keyword>
<dbReference type="InterPro" id="IPR008969">
    <property type="entry name" value="CarboxyPept-like_regulatory"/>
</dbReference>
<feature type="region of interest" description="Disordered" evidence="1">
    <location>
        <begin position="385"/>
        <end position="591"/>
    </location>
</feature>
<evidence type="ECO:0000256" key="1">
    <source>
        <dbReference type="SAM" id="MobiDB-lite"/>
    </source>
</evidence>
<reference evidence="4" key="1">
    <citation type="submission" date="2021-01" db="EMBL/GenBank/DDBJ databases">
        <title>Whole genome shotgun sequence of Spirilliplanes yamanashiensis NBRC 15828.</title>
        <authorList>
            <person name="Komaki H."/>
            <person name="Tamura T."/>
        </authorList>
    </citation>
    <scope>NUCLEOTIDE SEQUENCE</scope>
    <source>
        <strain evidence="4">NBRC 15828</strain>
    </source>
</reference>
<feature type="compositionally biased region" description="Polar residues" evidence="1">
    <location>
        <begin position="171"/>
        <end position="188"/>
    </location>
</feature>
<evidence type="ECO:0000313" key="4">
    <source>
        <dbReference type="EMBL" id="GIJ02768.1"/>
    </source>
</evidence>
<proteinExistence type="predicted"/>